<reference evidence="2 3" key="1">
    <citation type="submission" date="2018-07" db="EMBL/GenBank/DDBJ databases">
        <title>Genomic Encyclopedia of Type Strains, Phase III (KMG-III): the genomes of soil and plant-associated and newly described type strains.</title>
        <authorList>
            <person name="Whitman W."/>
        </authorList>
    </citation>
    <scope>NUCLEOTIDE SEQUENCE [LARGE SCALE GENOMIC DNA]</scope>
    <source>
        <strain evidence="2 3">CECT 8575</strain>
    </source>
</reference>
<feature type="transmembrane region" description="Helical" evidence="1">
    <location>
        <begin position="91"/>
        <end position="113"/>
    </location>
</feature>
<evidence type="ECO:0000313" key="2">
    <source>
        <dbReference type="EMBL" id="RCW45252.1"/>
    </source>
</evidence>
<dbReference type="AlphaFoldDB" id="A0A368VTB6"/>
<keyword evidence="1" id="KW-0812">Transmembrane</keyword>
<dbReference type="RefSeq" id="WP_114452363.1">
    <property type="nucleotide sequence ID" value="NZ_QPJC01000003.1"/>
</dbReference>
<dbReference type="EMBL" id="QPJC01000003">
    <property type="protein sequence ID" value="RCW45252.1"/>
    <property type="molecule type" value="Genomic_DNA"/>
</dbReference>
<comment type="caution">
    <text evidence="2">The sequence shown here is derived from an EMBL/GenBank/DDBJ whole genome shotgun (WGS) entry which is preliminary data.</text>
</comment>
<evidence type="ECO:0008006" key="4">
    <source>
        <dbReference type="Google" id="ProtNLM"/>
    </source>
</evidence>
<name>A0A368VTB6_9ACTN</name>
<evidence type="ECO:0000313" key="3">
    <source>
        <dbReference type="Proteomes" id="UP000253495"/>
    </source>
</evidence>
<evidence type="ECO:0000256" key="1">
    <source>
        <dbReference type="SAM" id="Phobius"/>
    </source>
</evidence>
<feature type="transmembrane region" description="Helical" evidence="1">
    <location>
        <begin position="35"/>
        <end position="53"/>
    </location>
</feature>
<protein>
    <recommendedName>
        <fullName evidence="4">ATP synthase protein I</fullName>
    </recommendedName>
</protein>
<dbReference type="OrthoDB" id="3542908at2"/>
<sequence length="167" mass="17004">MNSSTGRLLPETIDPGTETTETTVLRLATAMLRPALWSTLVVGLVAVLIAAVPAGLAGAVGAVSGALLVIACCWFNIAVMRWTARAQPGTVMAAAIGGYCGKFVVLLTLLLVVRETAWFDIHAFALSILAAAAVWTGGELVGFLRGRVATVTPVPSDIAAGAGSGAE</sequence>
<keyword evidence="3" id="KW-1185">Reference proteome</keyword>
<keyword evidence="1" id="KW-1133">Transmembrane helix</keyword>
<feature type="transmembrane region" description="Helical" evidence="1">
    <location>
        <begin position="59"/>
        <end position="79"/>
    </location>
</feature>
<dbReference type="Proteomes" id="UP000253495">
    <property type="component" value="Unassembled WGS sequence"/>
</dbReference>
<proteinExistence type="predicted"/>
<keyword evidence="1" id="KW-0472">Membrane</keyword>
<feature type="transmembrane region" description="Helical" evidence="1">
    <location>
        <begin position="119"/>
        <end position="137"/>
    </location>
</feature>
<gene>
    <name evidence="2" type="ORF">DFQ14_103219</name>
</gene>
<accession>A0A368VTB6</accession>
<organism evidence="2 3">
    <name type="scientific">Halopolyspora algeriensis</name>
    <dbReference type="NCBI Taxonomy" id="1500506"/>
    <lineage>
        <taxon>Bacteria</taxon>
        <taxon>Bacillati</taxon>
        <taxon>Actinomycetota</taxon>
        <taxon>Actinomycetes</taxon>
        <taxon>Actinomycetes incertae sedis</taxon>
        <taxon>Halopolyspora</taxon>
    </lineage>
</organism>